<gene>
    <name evidence="4" type="primary">murT</name>
    <name evidence="7" type="ORF">NWP23_13280</name>
</gene>
<comment type="function">
    <text evidence="4">The lipid II isoglutaminyl synthase complex catalyzes the formation of alpha-D-isoglutamine in the cell wall lipid II stem peptide. The MurT subunit catalyzes the ATP-dependent amidation of D-glutamate residue of lipid II, converting it to an isoglutamine residue.</text>
</comment>
<keyword evidence="3 4" id="KW-0067">ATP-binding</keyword>
<evidence type="ECO:0000259" key="5">
    <source>
        <dbReference type="Pfam" id="PF08245"/>
    </source>
</evidence>
<feature type="binding site" evidence="4">
    <location>
        <position position="224"/>
    </location>
    <ligand>
        <name>Zn(2+)</name>
        <dbReference type="ChEBI" id="CHEBI:29105"/>
    </ligand>
</feature>
<feature type="domain" description="Lipid II isoglutaminyl synthase (glutamine-hydrolyzing) subunit MurT C-terminal" evidence="6">
    <location>
        <begin position="321"/>
        <end position="434"/>
    </location>
</feature>
<dbReference type="GO" id="GO:0009252">
    <property type="term" value="P:peptidoglycan biosynthetic process"/>
    <property type="evidence" value="ECO:0007669"/>
    <property type="project" value="UniProtKB-UniRule"/>
</dbReference>
<keyword evidence="4" id="KW-0862">Zinc</keyword>
<keyword evidence="4" id="KW-0133">Cell shape</keyword>
<proteinExistence type="inferred from homology"/>
<comment type="similarity">
    <text evidence="4">Belongs to the MurCDEF family. MurT subfamily.</text>
</comment>
<dbReference type="PROSITE" id="PS01011">
    <property type="entry name" value="FOLYLPOLYGLU_SYNT_1"/>
    <property type="match status" value="1"/>
</dbReference>
<evidence type="ECO:0000313" key="8">
    <source>
        <dbReference type="Proteomes" id="UP001159370"/>
    </source>
</evidence>
<dbReference type="GO" id="GO:0140282">
    <property type="term" value="F:carbon-nitrogen ligase activity on lipid II"/>
    <property type="evidence" value="ECO:0007669"/>
    <property type="project" value="UniProtKB-UniRule"/>
</dbReference>
<comment type="subunit">
    <text evidence="4">Forms a heterodimer with GatD.</text>
</comment>
<comment type="pathway">
    <text evidence="4">Cell wall biogenesis; peptidoglycan biosynthesis.</text>
</comment>
<comment type="catalytic activity">
    <reaction evidence="4">
        <text>beta-D-GlcNAc-(1-&gt;4)-Mur2Ac(oyl-L-Ala-gamma-D-Glu-L-Lys-D-Ala-D-Ala)-di-trans,octa-cis-undecaprenyl diphosphate + ATP = beta-D-GlcNAc-(1-&gt;4)-Mur2Ac(oyl-L-Ala-gamma-D-O-P-Glu-L-Lys-D-Ala-D-Ala)-di-trans,octa-cis-undecaprenyl diphosphate + ADP</text>
        <dbReference type="Rhea" id="RHEA:59488"/>
        <dbReference type="ChEBI" id="CHEBI:30616"/>
        <dbReference type="ChEBI" id="CHEBI:60033"/>
        <dbReference type="ChEBI" id="CHEBI:143132"/>
        <dbReference type="ChEBI" id="CHEBI:456216"/>
    </reaction>
</comment>
<evidence type="ECO:0000313" key="7">
    <source>
        <dbReference type="EMBL" id="MDH6064710.1"/>
    </source>
</evidence>
<dbReference type="Gene3D" id="3.40.1190.10">
    <property type="entry name" value="Mur-like, catalytic domain"/>
    <property type="match status" value="1"/>
</dbReference>
<dbReference type="EMBL" id="JANQDL010000091">
    <property type="protein sequence ID" value="MDH6064710.1"/>
    <property type="molecule type" value="Genomic_DNA"/>
</dbReference>
<evidence type="ECO:0000256" key="1">
    <source>
        <dbReference type="ARBA" id="ARBA00022598"/>
    </source>
</evidence>
<feature type="domain" description="Mur ligase central" evidence="5">
    <location>
        <begin position="67"/>
        <end position="213"/>
    </location>
</feature>
<evidence type="ECO:0000259" key="6">
    <source>
        <dbReference type="Pfam" id="PF08353"/>
    </source>
</evidence>
<evidence type="ECO:0000256" key="3">
    <source>
        <dbReference type="ARBA" id="ARBA00022840"/>
    </source>
</evidence>
<dbReference type="InterPro" id="IPR018109">
    <property type="entry name" value="Folylpolyglutamate_synth_CS"/>
</dbReference>
<keyword evidence="4" id="KW-0961">Cell wall biogenesis/degradation</keyword>
<keyword evidence="2 4" id="KW-0547">Nucleotide-binding</keyword>
<dbReference type="Proteomes" id="UP001159370">
    <property type="component" value="Unassembled WGS sequence"/>
</dbReference>
<dbReference type="GO" id="GO:0005524">
    <property type="term" value="F:ATP binding"/>
    <property type="evidence" value="ECO:0007669"/>
    <property type="project" value="UniProtKB-UniRule"/>
</dbReference>
<keyword evidence="4" id="KW-0573">Peptidoglycan synthesis</keyword>
<sequence length="447" mass="49678">MDVGNKIQLIDRLRLGFAVSVAKGVTLMVRWLGLGAASVLPGSIARRIEPRLLGLLSQQVKNGVILIAGTNGKTTTALLLCTILERQGYRIAHNSTGANLENGLMTALIENADLVGRLNVDYAILEVDENIVSKVLKPLKPRIILCLNLFRDQLDRYGEVDSISKRWTEVISTLPLETVVIPNADDPTLSYLGQQLPQRVLFFGMNEPEQYLEAIPHAVDSIYCPRCGYSLDYEGVYLSHLGDFSCPQCGFSKSKPQLESREWSQILVGLYNKYNTLAAVTGALELGVDRAIIQETIENFQAAFGRAEDLVVNNQRVRILLSKNPVGTNETIRVVTQSNDSTTLLVLNDRTPDGTDVSWIWDVDTEKLVERGGTLVVSGDRVYDMALRLRYSEKSSDSKVNLIIEEDLRRAMAIALKHTPNNETLHILPTYSAMLEVREILTGRKIL</sequence>
<comment type="catalytic activity">
    <reaction evidence="4">
        <text>beta-D-GlcNAc-(1-&gt;4)-Mur2Ac(oyl-L-Ala-gamma-D-Glu-L-Lys-D-Ala-D-Ala)-di-trans,octa-cis-undecaprenyl diphosphate + L-glutamine + ATP + H2O = beta-D-GlcNAc-(1-&gt;4)-Mur2Ac(oyl-L-Ala-D-isoglutaminyl-L-Lys-D-Ala-D-Ala)-di-trans,octa-cis-undecaprenyl diphosphate + L-glutamate + ADP + phosphate + H(+)</text>
        <dbReference type="Rhea" id="RHEA:57928"/>
        <dbReference type="ChEBI" id="CHEBI:15377"/>
        <dbReference type="ChEBI" id="CHEBI:15378"/>
        <dbReference type="ChEBI" id="CHEBI:29985"/>
        <dbReference type="ChEBI" id="CHEBI:30616"/>
        <dbReference type="ChEBI" id="CHEBI:43474"/>
        <dbReference type="ChEBI" id="CHEBI:58359"/>
        <dbReference type="ChEBI" id="CHEBI:60033"/>
        <dbReference type="ChEBI" id="CHEBI:62233"/>
        <dbReference type="ChEBI" id="CHEBI:456216"/>
        <dbReference type="EC" id="6.3.5.13"/>
    </reaction>
</comment>
<dbReference type="AlphaFoldDB" id="A0AA43KG41"/>
<protein>
    <recommendedName>
        <fullName evidence="4">Lipid II isoglutaminyl synthase (glutamine-hydrolyzing) subunit MurT</fullName>
        <ecNumber evidence="4">6.3.5.13</ecNumber>
    </recommendedName>
</protein>
<dbReference type="HAMAP" id="MF_02214">
    <property type="entry name" value="Lipid_II_synth_MurT"/>
    <property type="match status" value="1"/>
</dbReference>
<feature type="binding site" evidence="4">
    <location>
        <position position="227"/>
    </location>
    <ligand>
        <name>Zn(2+)</name>
        <dbReference type="ChEBI" id="CHEBI:29105"/>
    </ligand>
</feature>
<dbReference type="PANTHER" id="PTHR23135">
    <property type="entry name" value="MUR LIGASE FAMILY MEMBER"/>
    <property type="match status" value="1"/>
</dbReference>
<reference evidence="7 8" key="1">
    <citation type="journal article" date="2023" name="J. Phycol.">
        <title>Chrysosporum ovalisporum is synonymous with the true-branching cyanobacterium Umezakia natans (Nostocales/Aphanizomenonaceae).</title>
        <authorList>
            <person name="McGregor G.B."/>
            <person name="Sendall B.C."/>
            <person name="Niiyama Y."/>
            <person name="Tuji A."/>
            <person name="Willis A."/>
        </authorList>
    </citation>
    <scope>NUCLEOTIDE SEQUENCE [LARGE SCALE GENOMIC DNA]</scope>
    <source>
        <strain evidence="7 8">FSS-62</strain>
    </source>
</reference>
<evidence type="ECO:0000256" key="2">
    <source>
        <dbReference type="ARBA" id="ARBA00022741"/>
    </source>
</evidence>
<dbReference type="Pfam" id="PF08245">
    <property type="entry name" value="Mur_ligase_M"/>
    <property type="match status" value="1"/>
</dbReference>
<feature type="binding site" evidence="4">
    <location>
        <position position="246"/>
    </location>
    <ligand>
        <name>Zn(2+)</name>
        <dbReference type="ChEBI" id="CHEBI:29105"/>
    </ligand>
</feature>
<keyword evidence="4" id="KW-0479">Metal-binding</keyword>
<dbReference type="Pfam" id="PF08353">
    <property type="entry name" value="MurT_C"/>
    <property type="match status" value="1"/>
</dbReference>
<accession>A0AA43KG41</accession>
<dbReference type="SUPFAM" id="SSF53623">
    <property type="entry name" value="MurD-like peptide ligases, catalytic domain"/>
    <property type="match status" value="1"/>
</dbReference>
<comment type="catalytic activity">
    <reaction evidence="4">
        <text>beta-D-GlcNAc-(1-&gt;4)-Mur2Ac(oyl-L-Ala-gamma-D-O-P-Glu-L-Lys-D-Ala-D-Ala)-di-trans,octa-cis-undecaprenyl diphosphate + NH4(+) = beta-D-GlcNAc-(1-&gt;4)-Mur2Ac(oyl-L-Ala-D-isoglutaminyl-L-Lys-D-Ala-D-Ala)-di-trans,octa-cis-undecaprenyl diphosphate + phosphate + H(+)</text>
        <dbReference type="Rhea" id="RHEA:57932"/>
        <dbReference type="ChEBI" id="CHEBI:15378"/>
        <dbReference type="ChEBI" id="CHEBI:28938"/>
        <dbReference type="ChEBI" id="CHEBI:43474"/>
        <dbReference type="ChEBI" id="CHEBI:62233"/>
        <dbReference type="ChEBI" id="CHEBI:143132"/>
    </reaction>
</comment>
<keyword evidence="1 4" id="KW-0436">Ligase</keyword>
<evidence type="ECO:0000256" key="4">
    <source>
        <dbReference type="HAMAP-Rule" id="MF_02214"/>
    </source>
</evidence>
<dbReference type="InterPro" id="IPR036565">
    <property type="entry name" value="Mur-like_cat_sf"/>
</dbReference>
<dbReference type="GO" id="GO:0004326">
    <property type="term" value="F:tetrahydrofolylpolyglutamate synthase activity"/>
    <property type="evidence" value="ECO:0007669"/>
    <property type="project" value="InterPro"/>
</dbReference>
<dbReference type="GO" id="GO:0008270">
    <property type="term" value="F:zinc ion binding"/>
    <property type="evidence" value="ECO:0007669"/>
    <property type="project" value="UniProtKB-UniRule"/>
</dbReference>
<feature type="binding site" evidence="4">
    <location>
        <position position="249"/>
    </location>
    <ligand>
        <name>Zn(2+)</name>
        <dbReference type="ChEBI" id="CHEBI:29105"/>
    </ligand>
</feature>
<dbReference type="GO" id="GO:0071555">
    <property type="term" value="P:cell wall organization"/>
    <property type="evidence" value="ECO:0007669"/>
    <property type="project" value="UniProtKB-KW"/>
</dbReference>
<dbReference type="InterPro" id="IPR013564">
    <property type="entry name" value="MurT_C"/>
</dbReference>
<dbReference type="InterPro" id="IPR043703">
    <property type="entry name" value="Lipid_II_synth_MurT"/>
</dbReference>
<dbReference type="EC" id="6.3.5.13" evidence="4"/>
<name>A0AA43KG41_9CYAN</name>
<comment type="caution">
    <text evidence="7">The sequence shown here is derived from an EMBL/GenBank/DDBJ whole genome shotgun (WGS) entry which is preliminary data.</text>
</comment>
<dbReference type="PANTHER" id="PTHR23135:SF7">
    <property type="entry name" value="LIPID II ISOGLUTAMINYL SYNTHASE (GLUTAMINE-HYDROLYZING) SUBUNIT MURT"/>
    <property type="match status" value="1"/>
</dbReference>
<organism evidence="7 8">
    <name type="scientific">Umezakia ovalisporum FSS-62</name>
    <dbReference type="NCBI Taxonomy" id="2971776"/>
    <lineage>
        <taxon>Bacteria</taxon>
        <taxon>Bacillati</taxon>
        <taxon>Cyanobacteriota</taxon>
        <taxon>Cyanophyceae</taxon>
        <taxon>Nostocales</taxon>
        <taxon>Nodulariaceae</taxon>
        <taxon>Umezakia</taxon>
    </lineage>
</organism>
<dbReference type="GeneID" id="83685476"/>
<dbReference type="InterPro" id="IPR013221">
    <property type="entry name" value="Mur_ligase_cen"/>
</dbReference>
<dbReference type="RefSeq" id="WP_280649894.1">
    <property type="nucleotide sequence ID" value="NZ_JANQDL010000091.1"/>
</dbReference>
<feature type="active site" evidence="4">
    <location>
        <position position="356"/>
    </location>
</feature>
<dbReference type="GO" id="GO:0008360">
    <property type="term" value="P:regulation of cell shape"/>
    <property type="evidence" value="ECO:0007669"/>
    <property type="project" value="UniProtKB-KW"/>
</dbReference>